<evidence type="ECO:0000313" key="5">
    <source>
        <dbReference type="Proteomes" id="UP001445335"/>
    </source>
</evidence>
<keyword evidence="5" id="KW-1185">Reference proteome</keyword>
<organism evidence="4 5">
    <name type="scientific">Elliptochloris bilobata</name>
    <dbReference type="NCBI Taxonomy" id="381761"/>
    <lineage>
        <taxon>Eukaryota</taxon>
        <taxon>Viridiplantae</taxon>
        <taxon>Chlorophyta</taxon>
        <taxon>core chlorophytes</taxon>
        <taxon>Trebouxiophyceae</taxon>
        <taxon>Trebouxiophyceae incertae sedis</taxon>
        <taxon>Elliptochloris clade</taxon>
        <taxon>Elliptochloris</taxon>
    </lineage>
</organism>
<evidence type="ECO:0000256" key="1">
    <source>
        <dbReference type="PROSITE-ProRule" id="PRU00176"/>
    </source>
</evidence>
<dbReference type="Pfam" id="PF00076">
    <property type="entry name" value="RRM_1"/>
    <property type="match status" value="1"/>
</dbReference>
<dbReference type="Proteomes" id="UP001445335">
    <property type="component" value="Unassembled WGS sequence"/>
</dbReference>
<dbReference type="InterPro" id="IPR000504">
    <property type="entry name" value="RRM_dom"/>
</dbReference>
<dbReference type="SMART" id="SM00360">
    <property type="entry name" value="RRM"/>
    <property type="match status" value="1"/>
</dbReference>
<keyword evidence="1" id="KW-0694">RNA-binding</keyword>
<dbReference type="InterPro" id="IPR003954">
    <property type="entry name" value="RRM_euk-type"/>
</dbReference>
<evidence type="ECO:0000313" key="4">
    <source>
        <dbReference type="EMBL" id="KAK9846291.1"/>
    </source>
</evidence>
<dbReference type="InterPro" id="IPR012677">
    <property type="entry name" value="Nucleotide-bd_a/b_plait_sf"/>
</dbReference>
<feature type="region of interest" description="Disordered" evidence="2">
    <location>
        <begin position="73"/>
        <end position="244"/>
    </location>
</feature>
<dbReference type="SUPFAM" id="SSF54928">
    <property type="entry name" value="RNA-binding domain, RBD"/>
    <property type="match status" value="1"/>
</dbReference>
<dbReference type="PROSITE" id="PS50102">
    <property type="entry name" value="RRM"/>
    <property type="match status" value="1"/>
</dbReference>
<dbReference type="InterPro" id="IPR050441">
    <property type="entry name" value="RBM"/>
</dbReference>
<dbReference type="Gene3D" id="3.30.70.330">
    <property type="match status" value="1"/>
</dbReference>
<feature type="compositionally biased region" description="Basic residues" evidence="2">
    <location>
        <begin position="150"/>
        <end position="164"/>
    </location>
</feature>
<sequence length="244" mass="27788">MSREGSHGRGYKRVSLLVRNLPMSMHVDEVKENFAKYGPLRDVYLPQDHYTRRPRGFAFIEFVDERDAEDAMNGLDGRTWGGREITVVPSKKERKTPQEMKRLDERNGRATRTRSRSRSPARRGRRSRSRSRERSPRRRRRASRSTSRSHDRRSRSRSRTRRRERSPDRKQRREPSPAPQRSPSLSPVRNGGSRGDAGDARGGRPANAANGEPETAEPGEGATVEVGSEGSPLRGRDALSFESD</sequence>
<feature type="compositionally biased region" description="Basic and acidic residues" evidence="2">
    <location>
        <begin position="234"/>
        <end position="244"/>
    </location>
</feature>
<dbReference type="EMBL" id="JALJOU010000001">
    <property type="protein sequence ID" value="KAK9846291.1"/>
    <property type="molecule type" value="Genomic_DNA"/>
</dbReference>
<reference evidence="4 5" key="1">
    <citation type="journal article" date="2024" name="Nat. Commun.">
        <title>Phylogenomics reveals the evolutionary origins of lichenization in chlorophyte algae.</title>
        <authorList>
            <person name="Puginier C."/>
            <person name="Libourel C."/>
            <person name="Otte J."/>
            <person name="Skaloud P."/>
            <person name="Haon M."/>
            <person name="Grisel S."/>
            <person name="Petersen M."/>
            <person name="Berrin J.G."/>
            <person name="Delaux P.M."/>
            <person name="Dal Grande F."/>
            <person name="Keller J."/>
        </authorList>
    </citation>
    <scope>NUCLEOTIDE SEQUENCE [LARGE SCALE GENOMIC DNA]</scope>
    <source>
        <strain evidence="4 5">SAG 245.80</strain>
    </source>
</reference>
<evidence type="ECO:0000256" key="2">
    <source>
        <dbReference type="SAM" id="MobiDB-lite"/>
    </source>
</evidence>
<feature type="compositionally biased region" description="Basic and acidic residues" evidence="2">
    <location>
        <begin position="165"/>
        <end position="175"/>
    </location>
</feature>
<dbReference type="SMART" id="SM00361">
    <property type="entry name" value="RRM_1"/>
    <property type="match status" value="1"/>
</dbReference>
<feature type="compositionally biased region" description="Low complexity" evidence="2">
    <location>
        <begin position="203"/>
        <end position="223"/>
    </location>
</feature>
<accession>A0AAW1SJH7</accession>
<feature type="compositionally biased region" description="Basic residues" evidence="2">
    <location>
        <begin position="109"/>
        <end position="143"/>
    </location>
</feature>
<feature type="compositionally biased region" description="Basic and acidic residues" evidence="2">
    <location>
        <begin position="95"/>
        <end position="108"/>
    </location>
</feature>
<dbReference type="GO" id="GO:0003723">
    <property type="term" value="F:RNA binding"/>
    <property type="evidence" value="ECO:0007669"/>
    <property type="project" value="UniProtKB-UniRule"/>
</dbReference>
<protein>
    <recommendedName>
        <fullName evidence="3">RRM domain-containing protein</fullName>
    </recommendedName>
</protein>
<feature type="domain" description="RRM" evidence="3">
    <location>
        <begin position="14"/>
        <end position="92"/>
    </location>
</feature>
<dbReference type="InterPro" id="IPR035979">
    <property type="entry name" value="RBD_domain_sf"/>
</dbReference>
<gene>
    <name evidence="4" type="ORF">WJX81_001037</name>
</gene>
<dbReference type="AlphaFoldDB" id="A0AAW1SJH7"/>
<comment type="caution">
    <text evidence="4">The sequence shown here is derived from an EMBL/GenBank/DDBJ whole genome shotgun (WGS) entry which is preliminary data.</text>
</comment>
<evidence type="ECO:0000259" key="3">
    <source>
        <dbReference type="PROSITE" id="PS50102"/>
    </source>
</evidence>
<name>A0AAW1SJH7_9CHLO</name>
<dbReference type="PANTHER" id="PTHR48034">
    <property type="entry name" value="TRANSFORMER-2 SEX-DETERMINING PROTEIN-RELATED"/>
    <property type="match status" value="1"/>
</dbReference>
<proteinExistence type="predicted"/>